<gene>
    <name evidence="1" type="ORF">MENTE1834_LOCUS17079</name>
</gene>
<name>A0ACB0YW48_MELEN</name>
<evidence type="ECO:0000313" key="1">
    <source>
        <dbReference type="EMBL" id="CAK5064589.1"/>
    </source>
</evidence>
<protein>
    <submittedName>
        <fullName evidence="1">Uncharacterized protein</fullName>
    </submittedName>
</protein>
<sequence length="497" mass="55445">MDVEHPQIGKTLSNSTSTAFSPVPFPGNTRQQQENLDLSECPIRLEEGENLNQINEDEIRKSLLVEAKRRKCWNSKAIEKMVFEEIVHNCCYHVIFLFLYRVGSNSRNSNSQNRHVAERQVTERPKLGYVLESFTETRSTADAVQPSSSTMSNSSALVRIRSFEESGSAVDISTNSLTSKINNPTITKTLFSADFGHNPWDFDVKPDDDFVNQIKILEMPNSQRLSTCHTCKGEALIHCFHCRGLGTDKCTYCRGTGMKAGVAHPALYTHPMIGTFSGDNRKSVGGGISSSNRGFPFSGTAMIKPALLGSQRDKPYAAGTPVHFMAKAGLPPPGIGQHDLCIFCHGRGIRDCQHCKGQGKKCCLACGGNGQVRIFTKLKVAFAVECSDYYTPCEMPDHLLRQANGQLIFTETRPYVHPVRKHKIKEINEVSKHFCAAHLKRLLDSCRVLKQRHCIERIMVAKVRFKLGSKCGRFFVFGDQRLCYIPKESISSNCSLV</sequence>
<reference evidence="1" key="1">
    <citation type="submission" date="2023-11" db="EMBL/GenBank/DDBJ databases">
        <authorList>
            <person name="Poullet M."/>
        </authorList>
    </citation>
    <scope>NUCLEOTIDE SEQUENCE</scope>
    <source>
        <strain evidence="1">E1834</strain>
    </source>
</reference>
<comment type="caution">
    <text evidence="1">The sequence shown here is derived from an EMBL/GenBank/DDBJ whole genome shotgun (WGS) entry which is preliminary data.</text>
</comment>
<organism evidence="1 2">
    <name type="scientific">Meloidogyne enterolobii</name>
    <name type="common">Root-knot nematode worm</name>
    <name type="synonym">Meloidogyne mayaguensis</name>
    <dbReference type="NCBI Taxonomy" id="390850"/>
    <lineage>
        <taxon>Eukaryota</taxon>
        <taxon>Metazoa</taxon>
        <taxon>Ecdysozoa</taxon>
        <taxon>Nematoda</taxon>
        <taxon>Chromadorea</taxon>
        <taxon>Rhabditida</taxon>
        <taxon>Tylenchina</taxon>
        <taxon>Tylenchomorpha</taxon>
        <taxon>Tylenchoidea</taxon>
        <taxon>Meloidogynidae</taxon>
        <taxon>Meloidogyninae</taxon>
        <taxon>Meloidogyne</taxon>
    </lineage>
</organism>
<keyword evidence="2" id="KW-1185">Reference proteome</keyword>
<dbReference type="Proteomes" id="UP001497535">
    <property type="component" value="Unassembled WGS sequence"/>
</dbReference>
<evidence type="ECO:0000313" key="2">
    <source>
        <dbReference type="Proteomes" id="UP001497535"/>
    </source>
</evidence>
<dbReference type="EMBL" id="CAVMJV010000019">
    <property type="protein sequence ID" value="CAK5064589.1"/>
    <property type="molecule type" value="Genomic_DNA"/>
</dbReference>
<proteinExistence type="predicted"/>
<accession>A0ACB0YW48</accession>